<organism evidence="1 2">
    <name type="scientific">Streptomyces tubercidicus</name>
    <dbReference type="NCBI Taxonomy" id="47759"/>
    <lineage>
        <taxon>Bacteria</taxon>
        <taxon>Bacillati</taxon>
        <taxon>Actinomycetota</taxon>
        <taxon>Actinomycetes</taxon>
        <taxon>Kitasatosporales</taxon>
        <taxon>Streptomycetaceae</taxon>
        <taxon>Streptomyces</taxon>
    </lineage>
</organism>
<comment type="caution">
    <text evidence="1">The sequence shown here is derived from an EMBL/GenBank/DDBJ whole genome shotgun (WGS) entry which is preliminary data.</text>
</comment>
<reference evidence="1 2" key="1">
    <citation type="submission" date="2019-12" db="EMBL/GenBank/DDBJ databases">
        <title>Whole genome shotgun sequence of Streptomyces tubercidicus NBRC 13090.</title>
        <authorList>
            <person name="Ichikawa N."/>
            <person name="Kimura A."/>
            <person name="Kitahashi Y."/>
            <person name="Komaki H."/>
            <person name="Tamura T."/>
        </authorList>
    </citation>
    <scope>NUCLEOTIDE SEQUENCE [LARGE SCALE GENOMIC DNA]</scope>
    <source>
        <strain evidence="1 2">NBRC 13090</strain>
    </source>
</reference>
<evidence type="ECO:0000313" key="2">
    <source>
        <dbReference type="Proteomes" id="UP000431826"/>
    </source>
</evidence>
<gene>
    <name evidence="1" type="ORF">Stube_36630</name>
</gene>
<keyword evidence="2" id="KW-1185">Reference proteome</keyword>
<protein>
    <submittedName>
        <fullName evidence="1">Uncharacterized protein</fullName>
    </submittedName>
</protein>
<proteinExistence type="predicted"/>
<name>A0A640UU94_9ACTN</name>
<dbReference type="AlphaFoldDB" id="A0A640UU94"/>
<accession>A0A640UU94</accession>
<evidence type="ECO:0000313" key="1">
    <source>
        <dbReference type="EMBL" id="GFE38990.1"/>
    </source>
</evidence>
<sequence length="116" mass="11906">MDGIGDDGFDGEDLDPDAVQWVRGVDYLAGWRDATQAAAQLGDALTAAGVDTTETKLRAIAASDGSGGRAPGAIGSGSPRRCYAGPCDDRPMARGRLRATCCCVLQLACFCATVGH</sequence>
<dbReference type="EMBL" id="BLIR01000001">
    <property type="protein sequence ID" value="GFE38990.1"/>
    <property type="molecule type" value="Genomic_DNA"/>
</dbReference>
<dbReference type="Proteomes" id="UP000431826">
    <property type="component" value="Unassembled WGS sequence"/>
</dbReference>